<reference evidence="1" key="1">
    <citation type="journal article" date="2020" name="Nature">
        <title>Giant virus diversity and host interactions through global metagenomics.</title>
        <authorList>
            <person name="Schulz F."/>
            <person name="Roux S."/>
            <person name="Paez-Espino D."/>
            <person name="Jungbluth S."/>
            <person name="Walsh D.A."/>
            <person name="Denef V.J."/>
            <person name="McMahon K.D."/>
            <person name="Konstantinidis K.T."/>
            <person name="Eloe-Fadrosh E.A."/>
            <person name="Kyrpides N.C."/>
            <person name="Woyke T."/>
        </authorList>
    </citation>
    <scope>NUCLEOTIDE SEQUENCE</scope>
    <source>
        <strain evidence="1">GVMAG-M-3300023184-89</strain>
    </source>
</reference>
<accession>A0A6C0II73</accession>
<dbReference type="EMBL" id="MN740194">
    <property type="protein sequence ID" value="QHT92844.1"/>
    <property type="molecule type" value="Genomic_DNA"/>
</dbReference>
<protein>
    <submittedName>
        <fullName evidence="1">Uncharacterized protein</fullName>
    </submittedName>
</protein>
<evidence type="ECO:0000313" key="1">
    <source>
        <dbReference type="EMBL" id="QHT92844.1"/>
    </source>
</evidence>
<proteinExistence type="predicted"/>
<name>A0A6C0II73_9ZZZZ</name>
<dbReference type="AlphaFoldDB" id="A0A6C0II73"/>
<organism evidence="1">
    <name type="scientific">viral metagenome</name>
    <dbReference type="NCBI Taxonomy" id="1070528"/>
    <lineage>
        <taxon>unclassified sequences</taxon>
        <taxon>metagenomes</taxon>
        <taxon>organismal metagenomes</taxon>
    </lineage>
</organism>
<sequence>MDKTHLLTVFNKQFKELVEDIARVFPDNKDILTLKLAMGQILLITPKLIYKGYKKHVVDKYRSEILAGDINFFIEKDYNKDMQNLGGASSIMLDKIDCLREPVRNMNPLEQANVIKYMQNMLKLSDLYEEE</sequence>